<dbReference type="GO" id="GO:0006629">
    <property type="term" value="P:lipid metabolic process"/>
    <property type="evidence" value="ECO:0007669"/>
    <property type="project" value="InterPro"/>
</dbReference>
<feature type="domain" description="GP-PDE" evidence="1">
    <location>
        <begin position="10"/>
        <end position="249"/>
    </location>
</feature>
<dbReference type="PANTHER" id="PTHR46211:SF1">
    <property type="entry name" value="GLYCEROPHOSPHODIESTER PHOSPHODIESTERASE, CYTOPLASMIC"/>
    <property type="match status" value="1"/>
</dbReference>
<dbReference type="Proteomes" id="UP000032232">
    <property type="component" value="Unassembled WGS sequence"/>
</dbReference>
<dbReference type="RefSeq" id="WP_043919652.1">
    <property type="nucleotide sequence ID" value="NZ_FZPF01000008.1"/>
</dbReference>
<protein>
    <submittedName>
        <fullName evidence="2">UgpQ protein</fullName>
        <ecNumber evidence="2">3.1.4.46</ecNumber>
    </submittedName>
</protein>
<dbReference type="PANTHER" id="PTHR46211">
    <property type="entry name" value="GLYCEROPHOSPHORYL DIESTER PHOSPHODIESTERASE"/>
    <property type="match status" value="1"/>
</dbReference>
<sequence length="249" mass="27136">MTLPAGFTDPGLIAHRGLHSDGIPENTIAAISAAIDRGYGIEIDVQISSDDVAMVFHDEDLTRLCGRCERVDTLSSEMLRQIEVAGTRQRIPTLSQVLGLVRGRVPILVEIKDQDGQMGPDIGRLERAVVRDLRDYEGPIAVMSFNPHSVAAMVDLLPEIPRGLVTSAFQSEDWPDLPAETRATLREIPDADAVGASFISHQSDALSMPRVAELKRSGIAILCWTIRSPEQELTARLVADGVTFEGYLP</sequence>
<dbReference type="InterPro" id="IPR017946">
    <property type="entry name" value="PLC-like_Pdiesterase_TIM-brl"/>
</dbReference>
<evidence type="ECO:0000259" key="1">
    <source>
        <dbReference type="PROSITE" id="PS51704"/>
    </source>
</evidence>
<gene>
    <name evidence="2" type="primary">ugpQ</name>
    <name evidence="2" type="ORF">jaqu_28660</name>
</gene>
<name>A0A0D1CKX1_9RHOB</name>
<dbReference type="OrthoDB" id="384721at2"/>
<dbReference type="Pfam" id="PF03009">
    <property type="entry name" value="GDPD"/>
    <property type="match status" value="1"/>
</dbReference>
<organism evidence="2 3">
    <name type="scientific">Jannaschia aquimarina</name>
    <dbReference type="NCBI Taxonomy" id="935700"/>
    <lineage>
        <taxon>Bacteria</taxon>
        <taxon>Pseudomonadati</taxon>
        <taxon>Pseudomonadota</taxon>
        <taxon>Alphaproteobacteria</taxon>
        <taxon>Rhodobacterales</taxon>
        <taxon>Roseobacteraceae</taxon>
        <taxon>Jannaschia</taxon>
    </lineage>
</organism>
<proteinExistence type="predicted"/>
<dbReference type="STRING" id="935700.jaqu_28660"/>
<dbReference type="Gene3D" id="3.20.20.190">
    <property type="entry name" value="Phosphatidylinositol (PI) phosphodiesterase"/>
    <property type="match status" value="1"/>
</dbReference>
<evidence type="ECO:0000313" key="2">
    <source>
        <dbReference type="EMBL" id="KIT15432.1"/>
    </source>
</evidence>
<dbReference type="PATRIC" id="fig|935700.4.peg.2966"/>
<accession>A0A0D1CKX1</accession>
<dbReference type="PROSITE" id="PS51704">
    <property type="entry name" value="GP_PDE"/>
    <property type="match status" value="1"/>
</dbReference>
<keyword evidence="3" id="KW-1185">Reference proteome</keyword>
<keyword evidence="2" id="KW-0378">Hydrolase</keyword>
<dbReference type="EMBL" id="JYFE01000050">
    <property type="protein sequence ID" value="KIT15432.1"/>
    <property type="molecule type" value="Genomic_DNA"/>
</dbReference>
<dbReference type="EC" id="3.1.4.46" evidence="2"/>
<dbReference type="GO" id="GO:0008889">
    <property type="term" value="F:glycerophosphodiester phosphodiesterase activity"/>
    <property type="evidence" value="ECO:0007669"/>
    <property type="project" value="UniProtKB-EC"/>
</dbReference>
<dbReference type="SUPFAM" id="SSF51695">
    <property type="entry name" value="PLC-like phosphodiesterases"/>
    <property type="match status" value="1"/>
</dbReference>
<comment type="caution">
    <text evidence="2">The sequence shown here is derived from an EMBL/GenBank/DDBJ whole genome shotgun (WGS) entry which is preliminary data.</text>
</comment>
<dbReference type="AlphaFoldDB" id="A0A0D1CKX1"/>
<dbReference type="InterPro" id="IPR030395">
    <property type="entry name" value="GP_PDE_dom"/>
</dbReference>
<evidence type="ECO:0000313" key="3">
    <source>
        <dbReference type="Proteomes" id="UP000032232"/>
    </source>
</evidence>
<reference evidence="2 3" key="1">
    <citation type="submission" date="2015-02" db="EMBL/GenBank/DDBJ databases">
        <title>Genome Sequence of Jannaschia aquimarina DSM28248, a member of the Roseobacter clade.</title>
        <authorList>
            <person name="Voget S."/>
            <person name="Daniel R."/>
        </authorList>
    </citation>
    <scope>NUCLEOTIDE SEQUENCE [LARGE SCALE GENOMIC DNA]</scope>
    <source>
        <strain evidence="2 3">GSW-M26</strain>
    </source>
</reference>